<evidence type="ECO:0000313" key="2">
    <source>
        <dbReference type="EMBL" id="WNH54330.1"/>
    </source>
</evidence>
<dbReference type="SUPFAM" id="SSF52540">
    <property type="entry name" value="P-loop containing nucleoside triphosphate hydrolases"/>
    <property type="match status" value="1"/>
</dbReference>
<dbReference type="Gene3D" id="3.40.50.300">
    <property type="entry name" value="P-loop containing nucleotide triphosphate hydrolases"/>
    <property type="match status" value="1"/>
</dbReference>
<dbReference type="InterPro" id="IPR027417">
    <property type="entry name" value="P-loop_NTPase"/>
</dbReference>
<dbReference type="SUPFAM" id="SSF52374">
    <property type="entry name" value="Nucleotidylyl transferase"/>
    <property type="match status" value="1"/>
</dbReference>
<dbReference type="PANTHER" id="PTHR37512:SF1">
    <property type="entry name" value="NADR_TTD14 AAA DOMAIN-CONTAINING PROTEIN"/>
    <property type="match status" value="1"/>
</dbReference>
<dbReference type="InterPro" id="IPR052735">
    <property type="entry name" value="NAD_biosynth-regulator"/>
</dbReference>
<evidence type="ECO:0000259" key="1">
    <source>
        <dbReference type="Pfam" id="PF13521"/>
    </source>
</evidence>
<dbReference type="RefSeq" id="WP_311193436.1">
    <property type="nucleotide sequence ID" value="NZ_CP115541.1"/>
</dbReference>
<dbReference type="InterPro" id="IPR038727">
    <property type="entry name" value="NadR/Ttd14_AAA_dom"/>
</dbReference>
<dbReference type="PANTHER" id="PTHR37512">
    <property type="entry name" value="TRIFUNCTIONAL NAD BIOSYNTHESIS/REGULATOR PROTEIN NADR"/>
    <property type="match status" value="1"/>
</dbReference>
<protein>
    <submittedName>
        <fullName evidence="2">AAA family ATPase</fullName>
    </submittedName>
</protein>
<organism evidence="2 3">
    <name type="scientific">Stenotrophomonas oahuensis</name>
    <dbReference type="NCBI Taxonomy" id="3003271"/>
    <lineage>
        <taxon>Bacteria</taxon>
        <taxon>Pseudomonadati</taxon>
        <taxon>Pseudomonadota</taxon>
        <taxon>Gammaproteobacteria</taxon>
        <taxon>Lysobacterales</taxon>
        <taxon>Lysobacteraceae</taxon>
        <taxon>Stenotrophomonas</taxon>
    </lineage>
</organism>
<feature type="domain" description="NadR/Ttd14 AAA" evidence="1">
    <location>
        <begin position="186"/>
        <end position="339"/>
    </location>
</feature>
<dbReference type="EMBL" id="CP115541">
    <property type="protein sequence ID" value="WNH54330.1"/>
    <property type="molecule type" value="Genomic_DNA"/>
</dbReference>
<dbReference type="Gene3D" id="3.40.50.620">
    <property type="entry name" value="HUPs"/>
    <property type="match status" value="1"/>
</dbReference>
<dbReference type="InterPro" id="IPR014729">
    <property type="entry name" value="Rossmann-like_a/b/a_fold"/>
</dbReference>
<evidence type="ECO:0000313" key="3">
    <source>
        <dbReference type="Proteomes" id="UP001302072"/>
    </source>
</evidence>
<accession>A0ABY9YUV8</accession>
<keyword evidence="3" id="KW-1185">Reference proteome</keyword>
<name>A0ABY9YUV8_9GAMM</name>
<reference evidence="2 3" key="1">
    <citation type="submission" date="2022-12" db="EMBL/GenBank/DDBJ databases">
        <title>Two new species, Stenotrophomonas aracearum and Stenotrophomonas oahuensis, isolated from Anthurium (Araceae family) in Hawaii.</title>
        <authorList>
            <person name="Chunag S.C."/>
            <person name="Dobhal S."/>
            <person name="Alvarez A."/>
            <person name="Arif M."/>
        </authorList>
    </citation>
    <scope>NUCLEOTIDE SEQUENCE [LARGE SCALE GENOMIC DNA]</scope>
    <source>
        <strain evidence="2 3">A5586</strain>
    </source>
</reference>
<dbReference type="Proteomes" id="UP001302072">
    <property type="component" value="Chromosome"/>
</dbReference>
<proteinExistence type="predicted"/>
<gene>
    <name evidence="2" type="ORF">PDM29_08645</name>
</gene>
<dbReference type="Pfam" id="PF13521">
    <property type="entry name" value="AAA_28"/>
    <property type="match status" value="1"/>
</dbReference>
<sequence>MQDRFNTGLVVGKFSPLHRGHQALIDHALSRCDRVLLLSWSQPELPGCDAARREAWLQALYPQVERLVLDEARLAHLCAQRGIAPRQLPDNRDDDASQRTFVAWVCASLWDCRVDAVFTSEHYGDDFAAALQHHFSGSTGEVWPVAHVCLDLDRRHVPVSGTALRADPHGLRHYLDPRVYADFVGRIGLLGGESSGKTTLATALAHRLKTHWAAEFGREHWEAKAGALDYDDLLHIAQVQVQRENALAATADRWLVCDTTPLTTLLYCQDMFDRAEAELHALAERPYAHLFMCAPDFPFVQDGTRRDDAFRHAQHDAYVRWLSTQQRPFTLLTGSLQQRIEQVLDALG</sequence>